<dbReference type="EMBL" id="QJKJ01009589">
    <property type="protein sequence ID" value="RDX76216.1"/>
    <property type="molecule type" value="Genomic_DNA"/>
</dbReference>
<dbReference type="AlphaFoldDB" id="A0A371FD36"/>
<sequence length="244" mass="27676">ITNNNHCRVHTIPWDNLCRPKACGGLGLKSSRKFNTVFMMKMGWSVIRSKYKCGGSIVFVVNVKRSGYNLWRGLKLKVTWSGELEVDLVSALKDIPSDHLDIPSFRGGKVLRDCDFCYEKLPKMLVTNEMRCRRATSNDASCPICKEDLRIWMLNNTLSKQVDGVAVSIKHKRVYNLSLSLELTYPIISWIPPPTDQLKLNCDGSVLLNSTKAATGGVLRDHRGRLLQVLVRALLFMYSHEQYT</sequence>
<feature type="non-terminal residue" evidence="1">
    <location>
        <position position="1"/>
    </location>
</feature>
<organism evidence="1 2">
    <name type="scientific">Mucuna pruriens</name>
    <name type="common">Velvet bean</name>
    <name type="synonym">Dolichos pruriens</name>
    <dbReference type="NCBI Taxonomy" id="157652"/>
    <lineage>
        <taxon>Eukaryota</taxon>
        <taxon>Viridiplantae</taxon>
        <taxon>Streptophyta</taxon>
        <taxon>Embryophyta</taxon>
        <taxon>Tracheophyta</taxon>
        <taxon>Spermatophyta</taxon>
        <taxon>Magnoliopsida</taxon>
        <taxon>eudicotyledons</taxon>
        <taxon>Gunneridae</taxon>
        <taxon>Pentapetalae</taxon>
        <taxon>rosids</taxon>
        <taxon>fabids</taxon>
        <taxon>Fabales</taxon>
        <taxon>Fabaceae</taxon>
        <taxon>Papilionoideae</taxon>
        <taxon>50 kb inversion clade</taxon>
        <taxon>NPAAA clade</taxon>
        <taxon>indigoferoid/millettioid clade</taxon>
        <taxon>Phaseoleae</taxon>
        <taxon>Mucuna</taxon>
    </lineage>
</organism>
<dbReference type="Proteomes" id="UP000257109">
    <property type="component" value="Unassembled WGS sequence"/>
</dbReference>
<reference evidence="1" key="1">
    <citation type="submission" date="2018-05" db="EMBL/GenBank/DDBJ databases">
        <title>Draft genome of Mucuna pruriens seed.</title>
        <authorList>
            <person name="Nnadi N.E."/>
            <person name="Vos R."/>
            <person name="Hasami M.H."/>
            <person name="Devisetty U.K."/>
            <person name="Aguiy J.C."/>
        </authorList>
    </citation>
    <scope>NUCLEOTIDE SEQUENCE [LARGE SCALE GENOMIC DNA]</scope>
    <source>
        <strain evidence="1">JCA_2017</strain>
    </source>
</reference>
<evidence type="ECO:0000313" key="2">
    <source>
        <dbReference type="Proteomes" id="UP000257109"/>
    </source>
</evidence>
<name>A0A371FD36_MUCPR</name>
<comment type="caution">
    <text evidence="1">The sequence shown here is derived from an EMBL/GenBank/DDBJ whole genome shotgun (WGS) entry which is preliminary data.</text>
</comment>
<protein>
    <recommendedName>
        <fullName evidence="3">RNase H type-1 domain-containing protein</fullName>
    </recommendedName>
</protein>
<evidence type="ECO:0000313" key="1">
    <source>
        <dbReference type="EMBL" id="RDX76216.1"/>
    </source>
</evidence>
<dbReference type="OrthoDB" id="1733298at2759"/>
<evidence type="ECO:0008006" key="3">
    <source>
        <dbReference type="Google" id="ProtNLM"/>
    </source>
</evidence>
<proteinExistence type="predicted"/>
<dbReference type="STRING" id="157652.A0A371FD36"/>
<keyword evidence="2" id="KW-1185">Reference proteome</keyword>
<gene>
    <name evidence="1" type="ORF">CR513_43817</name>
</gene>
<accession>A0A371FD36</accession>